<sequence>MDTALAEFDQKQLRDAFGHFATGVCVVGFVGQDGTKVGITVNSFTSLSLDPALLLVCLGTNLRSHDAMVSTGGFGVSVLSEDQRDISGRFATRGGPKWDGMAFIEGKEGALMVPGAIAWFDCEAEAAYPAGDHTILVGRVRNFMADKDKRPLLFFRGAYGQAA</sequence>
<evidence type="ECO:0000313" key="4">
    <source>
        <dbReference type="EMBL" id="PWL16299.1"/>
    </source>
</evidence>
<dbReference type="EMBL" id="QGDB01000015">
    <property type="protein sequence ID" value="PWL16299.1"/>
    <property type="molecule type" value="Genomic_DNA"/>
</dbReference>
<dbReference type="Gene3D" id="2.30.110.10">
    <property type="entry name" value="Electron Transport, Fmn-binding Protein, Chain A"/>
    <property type="match status" value="1"/>
</dbReference>
<evidence type="ECO:0000259" key="3">
    <source>
        <dbReference type="SMART" id="SM00903"/>
    </source>
</evidence>
<comment type="caution">
    <text evidence="4">The sequence shown here is derived from an EMBL/GenBank/DDBJ whole genome shotgun (WGS) entry which is preliminary data.</text>
</comment>
<dbReference type="GO" id="GO:0010181">
    <property type="term" value="F:FMN binding"/>
    <property type="evidence" value="ECO:0007669"/>
    <property type="project" value="InterPro"/>
</dbReference>
<comment type="similarity">
    <text evidence="1">Belongs to the non-flavoprotein flavin reductase family.</text>
</comment>
<dbReference type="InterPro" id="IPR002563">
    <property type="entry name" value="Flavin_Rdtase-like_dom"/>
</dbReference>
<dbReference type="Pfam" id="PF01613">
    <property type="entry name" value="Flavin_Reduct"/>
    <property type="match status" value="1"/>
</dbReference>
<reference evidence="4 5" key="1">
    <citation type="submission" date="2018-05" db="EMBL/GenBank/DDBJ databases">
        <title>Comparative genomic sequence analysis between strain HN4 and CCM 8460T (Falsochrobactrum ovis) will provide more evidence to prove that HN4 is a new species of Falsochrobactrum.</title>
        <authorList>
            <person name="Lyu W."/>
            <person name="Sun L."/>
            <person name="Yao L."/>
        </authorList>
    </citation>
    <scope>NUCLEOTIDE SEQUENCE [LARGE SCALE GENOMIC DNA]</scope>
    <source>
        <strain evidence="4 5">HN4</strain>
    </source>
</reference>
<dbReference type="SMART" id="SM00903">
    <property type="entry name" value="Flavin_Reduct"/>
    <property type="match status" value="1"/>
</dbReference>
<name>A0A316J646_9HYPH</name>
<evidence type="ECO:0000313" key="5">
    <source>
        <dbReference type="Proteomes" id="UP000245865"/>
    </source>
</evidence>
<dbReference type="OrthoDB" id="9792858at2"/>
<keyword evidence="2" id="KW-0560">Oxidoreductase</keyword>
<dbReference type="PANTHER" id="PTHR30466">
    <property type="entry name" value="FLAVIN REDUCTASE"/>
    <property type="match status" value="1"/>
</dbReference>
<dbReference type="Proteomes" id="UP000245865">
    <property type="component" value="Unassembled WGS sequence"/>
</dbReference>
<accession>A0A316J646</accession>
<evidence type="ECO:0000256" key="2">
    <source>
        <dbReference type="ARBA" id="ARBA00023002"/>
    </source>
</evidence>
<dbReference type="InterPro" id="IPR050268">
    <property type="entry name" value="NADH-dep_flavin_reductase"/>
</dbReference>
<dbReference type="GO" id="GO:0042602">
    <property type="term" value="F:riboflavin reductase (NADPH) activity"/>
    <property type="evidence" value="ECO:0007669"/>
    <property type="project" value="TreeGrafter"/>
</dbReference>
<protein>
    <submittedName>
        <fullName evidence="4">Flavin reductase</fullName>
    </submittedName>
</protein>
<dbReference type="SUPFAM" id="SSF50475">
    <property type="entry name" value="FMN-binding split barrel"/>
    <property type="match status" value="1"/>
</dbReference>
<proteinExistence type="inferred from homology"/>
<dbReference type="InterPro" id="IPR012349">
    <property type="entry name" value="Split_barrel_FMN-bd"/>
</dbReference>
<dbReference type="RefSeq" id="WP_109708069.1">
    <property type="nucleotide sequence ID" value="NZ_QGDB01000015.1"/>
</dbReference>
<evidence type="ECO:0000256" key="1">
    <source>
        <dbReference type="ARBA" id="ARBA00008898"/>
    </source>
</evidence>
<gene>
    <name evidence="4" type="ORF">DKP76_18195</name>
</gene>
<keyword evidence="5" id="KW-1185">Reference proteome</keyword>
<organism evidence="4 5">
    <name type="scientific">Falsochrobactrum shanghaiense</name>
    <dbReference type="NCBI Taxonomy" id="2201899"/>
    <lineage>
        <taxon>Bacteria</taxon>
        <taxon>Pseudomonadati</taxon>
        <taxon>Pseudomonadota</taxon>
        <taxon>Alphaproteobacteria</taxon>
        <taxon>Hyphomicrobiales</taxon>
        <taxon>Brucellaceae</taxon>
        <taxon>Falsochrobactrum</taxon>
    </lineage>
</organism>
<feature type="domain" description="Flavin reductase like" evidence="3">
    <location>
        <begin position="17"/>
        <end position="161"/>
    </location>
</feature>
<dbReference type="AlphaFoldDB" id="A0A316J646"/>
<dbReference type="PANTHER" id="PTHR30466:SF11">
    <property type="entry name" value="FLAVIN-DEPENDENT MONOOXYGENASE, REDUCTASE SUBUNIT HSAB"/>
    <property type="match status" value="1"/>
</dbReference>